<proteinExistence type="predicted"/>
<dbReference type="OMA" id="WTQTTRS"/>
<gene>
    <name evidence="1" type="ORF">FCULG_00002048</name>
</gene>
<sequence>MIHKLTDYSEIQLSLGSNVFALNAKTGPTPLTKHFNVLWTQTTRSPDTATMCRAMLQYAILSNAMTRLVLHKYPAILTSPTLFSLDPPSKRHSHQSPRYMHQHGGRLQEFNQVHKRRGMSTLQQKPKHVKHPFYDRPAIKVSLTLYESGIEDETQSSGATSTRLSEVDREELPKLCLEMLLGFSSKAKIPQNNAAIDALTDIALKHMEAKLDLLMDILKDKITGVERLM</sequence>
<dbReference type="AlphaFoldDB" id="A0A2T4GJZ3"/>
<evidence type="ECO:0000313" key="2">
    <source>
        <dbReference type="Proteomes" id="UP000241587"/>
    </source>
</evidence>
<name>A0A2T4GJZ3_FUSCU</name>
<dbReference type="EMBL" id="PVEM01000012">
    <property type="protein sequence ID" value="PTD03904.1"/>
    <property type="molecule type" value="Genomic_DNA"/>
</dbReference>
<dbReference type="OrthoDB" id="10477651at2759"/>
<protein>
    <submittedName>
        <fullName evidence="1">Uncharacterized protein</fullName>
    </submittedName>
</protein>
<evidence type="ECO:0000313" key="1">
    <source>
        <dbReference type="EMBL" id="PTD03904.1"/>
    </source>
</evidence>
<accession>A0A2T4GJZ3</accession>
<comment type="caution">
    <text evidence="1">The sequence shown here is derived from an EMBL/GenBank/DDBJ whole genome shotgun (WGS) entry which is preliminary data.</text>
</comment>
<dbReference type="Proteomes" id="UP000241587">
    <property type="component" value="Unassembled WGS sequence"/>
</dbReference>
<keyword evidence="2" id="KW-1185">Reference proteome</keyword>
<reference evidence="1 2" key="1">
    <citation type="submission" date="2018-02" db="EMBL/GenBank/DDBJ databases">
        <title>Fusarium culmorum secondary metabolites in fungal-bacterial-plant interactions.</title>
        <authorList>
            <person name="Schmidt R."/>
        </authorList>
    </citation>
    <scope>NUCLEOTIDE SEQUENCE [LARGE SCALE GENOMIC DNA]</scope>
    <source>
        <strain evidence="1 2">PV</strain>
    </source>
</reference>
<organism evidence="1 2">
    <name type="scientific">Fusarium culmorum</name>
    <dbReference type="NCBI Taxonomy" id="5516"/>
    <lineage>
        <taxon>Eukaryota</taxon>
        <taxon>Fungi</taxon>
        <taxon>Dikarya</taxon>
        <taxon>Ascomycota</taxon>
        <taxon>Pezizomycotina</taxon>
        <taxon>Sordariomycetes</taxon>
        <taxon>Hypocreomycetidae</taxon>
        <taxon>Hypocreales</taxon>
        <taxon>Nectriaceae</taxon>
        <taxon>Fusarium</taxon>
    </lineage>
</organism>